<dbReference type="Proteomes" id="UP000597656">
    <property type="component" value="Unassembled WGS sequence"/>
</dbReference>
<evidence type="ECO:0000313" key="2">
    <source>
        <dbReference type="Proteomes" id="UP000597656"/>
    </source>
</evidence>
<proteinExistence type="predicted"/>
<comment type="caution">
    <text evidence="1">The sequence shown here is derived from an EMBL/GenBank/DDBJ whole genome shotgun (WGS) entry which is preliminary data.</text>
</comment>
<keyword evidence="2" id="KW-1185">Reference proteome</keyword>
<accession>A0ABQ2HYS6</accession>
<organism evidence="1 2">
    <name type="scientific">Lentzea pudingi</name>
    <dbReference type="NCBI Taxonomy" id="1789439"/>
    <lineage>
        <taxon>Bacteria</taxon>
        <taxon>Bacillati</taxon>
        <taxon>Actinomycetota</taxon>
        <taxon>Actinomycetes</taxon>
        <taxon>Pseudonocardiales</taxon>
        <taxon>Pseudonocardiaceae</taxon>
        <taxon>Lentzea</taxon>
    </lineage>
</organism>
<sequence>MSRRQRNKRYAVTHWCGTTKHPTGCRTLPATELRTAMIDHITAEVTHDKGARLRGGAGR</sequence>
<name>A0ABQ2HYS6_9PSEU</name>
<dbReference type="EMBL" id="BMNC01000004">
    <property type="protein sequence ID" value="GGM94737.1"/>
    <property type="molecule type" value="Genomic_DNA"/>
</dbReference>
<evidence type="ECO:0000313" key="1">
    <source>
        <dbReference type="EMBL" id="GGM94737.1"/>
    </source>
</evidence>
<protein>
    <submittedName>
        <fullName evidence="1">Uncharacterized protein</fullName>
    </submittedName>
</protein>
<reference evidence="2" key="1">
    <citation type="journal article" date="2019" name="Int. J. Syst. Evol. Microbiol.">
        <title>The Global Catalogue of Microorganisms (GCM) 10K type strain sequencing project: providing services to taxonomists for standard genome sequencing and annotation.</title>
        <authorList>
            <consortium name="The Broad Institute Genomics Platform"/>
            <consortium name="The Broad Institute Genome Sequencing Center for Infectious Disease"/>
            <person name="Wu L."/>
            <person name="Ma J."/>
        </authorList>
    </citation>
    <scope>NUCLEOTIDE SEQUENCE [LARGE SCALE GENOMIC DNA]</scope>
    <source>
        <strain evidence="2">CGMCC 4.7319</strain>
    </source>
</reference>
<gene>
    <name evidence="1" type="ORF">GCM10011609_35260</name>
</gene>